<dbReference type="Pfam" id="PF13175">
    <property type="entry name" value="AAA_15"/>
    <property type="match status" value="1"/>
</dbReference>
<reference evidence="5 6" key="1">
    <citation type="journal article" date="2014" name="PLoS Genet.">
        <title>Phylogenetically driven sequencing of extremely halophilic archaea reveals strategies for static and dynamic osmo-response.</title>
        <authorList>
            <person name="Becker E.A."/>
            <person name="Seitzer P.M."/>
            <person name="Tritt A."/>
            <person name="Larsen D."/>
            <person name="Krusor M."/>
            <person name="Yao A.I."/>
            <person name="Wu D."/>
            <person name="Madern D."/>
            <person name="Eisen J.A."/>
            <person name="Darling A.E."/>
            <person name="Facciotti M.T."/>
        </authorList>
    </citation>
    <scope>NUCLEOTIDE SEQUENCE [LARGE SCALE GENOMIC DNA]</scope>
    <source>
        <strain evidence="5 6">DSM 5350</strain>
    </source>
</reference>
<evidence type="ECO:0000256" key="1">
    <source>
        <dbReference type="ARBA" id="ARBA00023054"/>
    </source>
</evidence>
<feature type="compositionally biased region" description="Low complexity" evidence="3">
    <location>
        <begin position="333"/>
        <end position="346"/>
    </location>
</feature>
<gene>
    <name evidence="5" type="ORF">C449_06196</name>
</gene>
<evidence type="ECO:0000256" key="3">
    <source>
        <dbReference type="SAM" id="MobiDB-lite"/>
    </source>
</evidence>
<comment type="caution">
    <text evidence="5">The sequence shown here is derived from an EMBL/GenBank/DDBJ whole genome shotgun (WGS) entry which is preliminary data.</text>
</comment>
<sequence>MTLVFNQLRLENIRSYDDQTVTFERGENLIFGANGAGKSTILQGVFGGLFQTAIKYQVGTDFDLPDLVRKQADEGRLVLTFEAGGEEYTVDWRIEKTYDDGEVDGAKTKSGYPQLSSPALDEDISQVGTVQEEIRRIIGMDAESFVNSVYVQQGDITRLIHADTETRREILDGLLGLHHLDDLVDRMDAVRLEYGKAERDAKAKRTETRNRLDEFPERDEIQAEIAETAERISDKKDDVADNEDELESLRELKSDNEETLDRIDDLESDLEAKREKLADAEDDHERHKESLEAEQAARREAESTFDEKREALDELREHNATPDDALRSKEAAESAYESAQSTAESARASVQSIEEGTLSTLAVEIETLDEAITETRDDIDEVEETLELAGEKKATGESHRTDAEERAERLETDLDETKADIADRADELDIPRDASLRALAQSHIPEKRRTVSEERETVREERGRLETLQGQVDELAAESECPVCGASEDAHDIDTDAVAEEHAAALVEKNERLDKLEVERERLDALERQVTEAIDLRDDLDDARETASDAQDDIDEAEATIEECESELESLQEELAERQDEREEKREEKQAAEAELETARERVVEAETTERLVGRAVDLYENIDDIEGQVSQHEQNIENVRELRRQAHDRVRDLEADVEVLEDELGDANPDDLRAEIAEIEELVEEIHDEKAEAEAHIENLTGRLAELNQTKRQLQDERERVAMLDDQVTWAAEHHEEAAAVMEKYREVRGKLRERNLAKLNQYTNEMFGDLYQSQSYRGVRIDKKYNIHLIAADGELIEPELSSGGESTILNLALRAGVYRIIAQRDGVAGSALPPFILDEPTTYLDDDHVGELQTMIETISDWNVPQVLVVSHDETLIENSDHTIFVEKDPATETSRVRTSNASPSPQPNEEAEAADD</sequence>
<dbReference type="EMBL" id="AOMD01000016">
    <property type="protein sequence ID" value="EMA45829.1"/>
    <property type="molecule type" value="Genomic_DNA"/>
</dbReference>
<name>M0MM64_9EURY</name>
<feature type="compositionally biased region" description="Acidic residues" evidence="3">
    <location>
        <begin position="550"/>
        <end position="574"/>
    </location>
</feature>
<accession>M0MM64</accession>
<feature type="compositionally biased region" description="Basic and acidic residues" evidence="3">
    <location>
        <begin position="884"/>
        <end position="894"/>
    </location>
</feature>
<protein>
    <submittedName>
        <fullName evidence="5">SMC domain protein</fullName>
    </submittedName>
</protein>
<evidence type="ECO:0000259" key="4">
    <source>
        <dbReference type="Pfam" id="PF13175"/>
    </source>
</evidence>
<dbReference type="InterPro" id="IPR027417">
    <property type="entry name" value="P-loop_NTPase"/>
</dbReference>
<dbReference type="OrthoDB" id="25344at2157"/>
<evidence type="ECO:0000313" key="5">
    <source>
        <dbReference type="EMBL" id="EMA45829.1"/>
    </source>
</evidence>
<dbReference type="Proteomes" id="UP000011669">
    <property type="component" value="Unassembled WGS sequence"/>
</dbReference>
<feature type="region of interest" description="Disordered" evidence="3">
    <location>
        <begin position="233"/>
        <end position="359"/>
    </location>
</feature>
<dbReference type="RefSeq" id="WP_006077097.1">
    <property type="nucleotide sequence ID" value="NZ_AOMD01000016.1"/>
</dbReference>
<evidence type="ECO:0000313" key="6">
    <source>
        <dbReference type="Proteomes" id="UP000011669"/>
    </source>
</evidence>
<feature type="region of interest" description="Disordered" evidence="3">
    <location>
        <begin position="443"/>
        <end position="462"/>
    </location>
</feature>
<dbReference type="InterPro" id="IPR041685">
    <property type="entry name" value="AAA_GajA/Old/RecF-like"/>
</dbReference>
<dbReference type="PANTHER" id="PTHR32114">
    <property type="entry name" value="ABC TRANSPORTER ABCH.3"/>
    <property type="match status" value="1"/>
</dbReference>
<feature type="compositionally biased region" description="Basic and acidic residues" evidence="3">
    <location>
        <begin position="575"/>
        <end position="599"/>
    </location>
</feature>
<keyword evidence="1" id="KW-0175">Coiled coil</keyword>
<feature type="compositionally biased region" description="Basic and acidic residues" evidence="3">
    <location>
        <begin position="389"/>
        <end position="410"/>
    </location>
</feature>
<dbReference type="Gene3D" id="3.40.50.300">
    <property type="entry name" value="P-loop containing nucleotide triphosphate hydrolases"/>
    <property type="match status" value="2"/>
</dbReference>
<feature type="compositionally biased region" description="Basic and acidic residues" evidence="3">
    <location>
        <begin position="535"/>
        <end position="547"/>
    </location>
</feature>
<evidence type="ECO:0000256" key="2">
    <source>
        <dbReference type="ARBA" id="ARBA00049666"/>
    </source>
</evidence>
<feature type="compositionally biased region" description="Basic and acidic residues" evidence="3">
    <location>
        <begin position="247"/>
        <end position="332"/>
    </location>
</feature>
<comment type="similarity">
    <text evidence="2">Belongs to the Sph1/Sph2 family.</text>
</comment>
<feature type="region of interest" description="Disordered" evidence="3">
    <location>
        <begin position="387"/>
        <end position="410"/>
    </location>
</feature>
<feature type="region of interest" description="Disordered" evidence="3">
    <location>
        <begin position="884"/>
        <end position="920"/>
    </location>
</feature>
<feature type="compositionally biased region" description="Polar residues" evidence="3">
    <location>
        <begin position="348"/>
        <end position="359"/>
    </location>
</feature>
<dbReference type="Gene3D" id="1.20.120.330">
    <property type="entry name" value="Nucleotidyltransferases domain 2"/>
    <property type="match status" value="1"/>
</dbReference>
<feature type="region of interest" description="Disordered" evidence="3">
    <location>
        <begin position="198"/>
        <end position="221"/>
    </location>
</feature>
<dbReference type="SUPFAM" id="SSF52540">
    <property type="entry name" value="P-loop containing nucleoside triphosphate hydrolases"/>
    <property type="match status" value="1"/>
</dbReference>
<feature type="compositionally biased region" description="Basic and acidic residues" evidence="3">
    <location>
        <begin position="444"/>
        <end position="462"/>
    </location>
</feature>
<keyword evidence="6" id="KW-1185">Reference proteome</keyword>
<dbReference type="AlphaFoldDB" id="M0MM64"/>
<feature type="region of interest" description="Disordered" evidence="3">
    <location>
        <begin position="535"/>
        <end position="599"/>
    </location>
</feature>
<feature type="domain" description="Endonuclease GajA/Old nuclease/RecF-like AAA" evidence="4">
    <location>
        <begin position="6"/>
        <end position="387"/>
    </location>
</feature>
<proteinExistence type="inferred from homology"/>
<dbReference type="STRING" id="1227455.C449_06196"/>
<dbReference type="PANTHER" id="PTHR32114:SF2">
    <property type="entry name" value="ABC TRANSPORTER ABCH.3"/>
    <property type="match status" value="1"/>
</dbReference>
<organism evidence="5 6">
    <name type="scientific">Halococcus saccharolyticus DSM 5350</name>
    <dbReference type="NCBI Taxonomy" id="1227455"/>
    <lineage>
        <taxon>Archaea</taxon>
        <taxon>Methanobacteriati</taxon>
        <taxon>Methanobacteriota</taxon>
        <taxon>Stenosarchaea group</taxon>
        <taxon>Halobacteria</taxon>
        <taxon>Halobacteriales</taxon>
        <taxon>Halococcaceae</taxon>
        <taxon>Halococcus</taxon>
    </lineage>
</organism>
<feature type="compositionally biased region" description="Polar residues" evidence="3">
    <location>
        <begin position="895"/>
        <end position="907"/>
    </location>
</feature>
<dbReference type="InParanoid" id="M0MM64"/>
<dbReference type="PATRIC" id="fig|1227455.4.peg.1262"/>